<dbReference type="PROSITE" id="PS50268">
    <property type="entry name" value="CADHERIN_2"/>
    <property type="match status" value="7"/>
</dbReference>
<dbReference type="SUPFAM" id="SSF49313">
    <property type="entry name" value="Cadherin-like"/>
    <property type="match status" value="7"/>
</dbReference>
<evidence type="ECO:0000259" key="12">
    <source>
        <dbReference type="PROSITE" id="PS50268"/>
    </source>
</evidence>
<evidence type="ECO:0000256" key="2">
    <source>
        <dbReference type="ARBA" id="ARBA00022692"/>
    </source>
</evidence>
<proteinExistence type="predicted"/>
<dbReference type="PRINTS" id="PR00205">
    <property type="entry name" value="CADHERIN"/>
</dbReference>
<feature type="domain" description="Cadherin" evidence="12">
    <location>
        <begin position="901"/>
        <end position="1054"/>
    </location>
</feature>
<dbReference type="PANTHER" id="PTHR24028">
    <property type="entry name" value="CADHERIN-87A"/>
    <property type="match status" value="1"/>
</dbReference>
<keyword evidence="11" id="KW-0732">Signal</keyword>
<keyword evidence="4 8" id="KW-0106">Calcium</keyword>
<protein>
    <recommendedName>
        <fullName evidence="12">Cadherin domain-containing protein</fullName>
    </recommendedName>
</protein>
<dbReference type="Proteomes" id="UP000050795">
    <property type="component" value="Unassembled WGS sequence"/>
</dbReference>
<evidence type="ECO:0000256" key="6">
    <source>
        <dbReference type="ARBA" id="ARBA00023136"/>
    </source>
</evidence>
<dbReference type="InterPro" id="IPR002126">
    <property type="entry name" value="Cadherin-like_dom"/>
</dbReference>
<evidence type="ECO:0000256" key="1">
    <source>
        <dbReference type="ARBA" id="ARBA00004167"/>
    </source>
</evidence>
<feature type="region of interest" description="Disordered" evidence="9">
    <location>
        <begin position="1203"/>
        <end position="1228"/>
    </location>
</feature>
<dbReference type="InterPro" id="IPR050174">
    <property type="entry name" value="Protocadherin/Cadherin-CA"/>
</dbReference>
<feature type="region of interest" description="Disordered" evidence="9">
    <location>
        <begin position="947"/>
        <end position="967"/>
    </location>
</feature>
<sequence>MNLYFFVLHITIVFQFLLIVHLKTTNTQYTIEYFITEECPPNTLVGNLNNIPYNTVLQSHSFSTFQLLSHSGYFYLNESNGLLYTRGRIDRETICPVGTNSANMVGGSLHPHLSNTNRLKEIDQLMGSEVNHLNTLGHTTKSSCEILLQALQFMDNPNSRDNDDQEHRVILIKIFILDINDNAPSWQENVIQISVPEHTPIGTRIPLPTANDPDCGPINTTVSYSLLDQSTKIQSSDINSDNTYLARNAFHLDSELISTPDFNLNGAWSYQAINCNPRVFRLWLRIMQDLDFDDDVADESDVLSSTKIFHSESVKVKLIRLTLLATDGGQPISLTGTVTINITVTDINDHPPEFVATDQYQPKVATGSPTVHLPTVHLENGELFIQLPENTPAGRVIYRVQAVDHDESDKEKLRYALGTSAGLDVRETFRIDPKSGEVTLLRAPDYEAHRLHILPITVTDGKHIITQKLNVRIQNVNDHPPVISVRPVIKQKSPIIHSGQSFRPNIPDYIHGRTVVLYVTEHEPPGQLIGTVTVTDSDEILDPTLTKSDMLVESSTQKLNYPYQTVDSETHLSTNCQLNHNGLILEPLFKGAKNQFKLLTYGTFDREQQTDHFATLTCYDYGHPPLSSQIGLRLIIEDINDHGPQFKQNKMIAHMKENSPSGTKVYKIDAHDPDIGPNALLGYRLDGQHTEDFMVDSKTGTVTSLRPFDREQIDHFNLSVTVYDQSEWITSNGYNSNNMTNLSTEVDLFSRKAPKQHIVHGNLYVYIDDVNDCPPTFENSLYQLSVSEDAKINHLVGQIEANDSDATEINNQIHYLIKPQIEGQMIHEFRVSTKGYIYVARGNLDRENVPAYNFYLVAMDSGLPTLSSSTQIHIHLIDVNDNSPQWIFPAHNHQIVNLTINEPVGYRVAQLVAEDPDENENGEVAYRLVQTSFMSNIPDVVDRAPVTSPSTYSDNNLNSNAQNTPKSDLRYIPTHTVGNLFELDSISGAIYVGRSMTVDDVGSIKLVLEASDRGRPAKVNHRVLQIDIFRYLSQTSAYLLNENDGDGGVDSEHFRHRNTVIGHGTYLENDLIVIVIMVAVTLIISLILILAILFLRCGACTPRSAVQCEQNDPRFYRQGFSHTHHLEEVFRDSGMLEADGLLSPGADHLLSESSLNSYPPPNHLCNSSQPTDSDKMLRSLLSNSDRNQWMAAILDPQKPDTLRSQKLSNSTHPFHSSPLKGNDFLNHRRGSSQTGTICRLMRVEERLLDNPSTKNSPDHELKLLMGANSSLQQNNQLCTTFKASCSQFPGYRVNSPSYKDAESLGNLNSPNEHQLVIVH</sequence>
<keyword evidence="5 10" id="KW-1133">Transmembrane helix</keyword>
<dbReference type="FunFam" id="2.60.40.60:FF:000015">
    <property type="entry name" value="FAT atypical cadherin 1"/>
    <property type="match status" value="1"/>
</dbReference>
<evidence type="ECO:0000256" key="9">
    <source>
        <dbReference type="SAM" id="MobiDB-lite"/>
    </source>
</evidence>
<feature type="domain" description="Cadherin" evidence="12">
    <location>
        <begin position="187"/>
        <end position="354"/>
    </location>
</feature>
<comment type="subcellular location">
    <subcellularLocation>
        <location evidence="1">Membrane</location>
        <topology evidence="1">Single-pass membrane protein</topology>
    </subcellularLocation>
</comment>
<evidence type="ECO:0000313" key="14">
    <source>
        <dbReference type="WBParaSite" id="TREG1_83490.1"/>
    </source>
</evidence>
<feature type="transmembrane region" description="Helical" evidence="10">
    <location>
        <begin position="1071"/>
        <end position="1095"/>
    </location>
</feature>
<evidence type="ECO:0000256" key="11">
    <source>
        <dbReference type="SAM" id="SignalP"/>
    </source>
</evidence>
<dbReference type="InterPro" id="IPR015919">
    <property type="entry name" value="Cadherin-like_sf"/>
</dbReference>
<dbReference type="PROSITE" id="PS00232">
    <property type="entry name" value="CADHERIN_1"/>
    <property type="match status" value="4"/>
</dbReference>
<dbReference type="GO" id="GO:0005509">
    <property type="term" value="F:calcium ion binding"/>
    <property type="evidence" value="ECO:0007669"/>
    <property type="project" value="UniProtKB-UniRule"/>
</dbReference>
<feature type="domain" description="Cadherin" evidence="12">
    <location>
        <begin position="27"/>
        <end position="186"/>
    </location>
</feature>
<dbReference type="Gene3D" id="2.60.40.60">
    <property type="entry name" value="Cadherins"/>
    <property type="match status" value="7"/>
</dbReference>
<dbReference type="PANTHER" id="PTHR24028:SF146">
    <property type="entry name" value="CADHERIN 96CB, ISOFORM D-RELATED"/>
    <property type="match status" value="1"/>
</dbReference>
<evidence type="ECO:0000256" key="5">
    <source>
        <dbReference type="ARBA" id="ARBA00022989"/>
    </source>
</evidence>
<feature type="chain" id="PRO_5041724697" description="Cadherin domain-containing protein" evidence="11">
    <location>
        <begin position="28"/>
        <end position="1319"/>
    </location>
</feature>
<evidence type="ECO:0000256" key="7">
    <source>
        <dbReference type="ARBA" id="ARBA00023180"/>
    </source>
</evidence>
<evidence type="ECO:0000256" key="4">
    <source>
        <dbReference type="ARBA" id="ARBA00022837"/>
    </source>
</evidence>
<name>A0AA85KFL9_TRIRE</name>
<keyword evidence="3" id="KW-0677">Repeat</keyword>
<reference evidence="14" key="2">
    <citation type="submission" date="2023-11" db="UniProtKB">
        <authorList>
            <consortium name="WormBaseParasite"/>
        </authorList>
    </citation>
    <scope>IDENTIFICATION</scope>
</reference>
<feature type="compositionally biased region" description="Polar residues" evidence="9">
    <location>
        <begin position="1204"/>
        <end position="1214"/>
    </location>
</feature>
<reference evidence="13" key="1">
    <citation type="submission" date="2022-06" db="EMBL/GenBank/DDBJ databases">
        <authorList>
            <person name="Berger JAMES D."/>
            <person name="Berger JAMES D."/>
        </authorList>
    </citation>
    <scope>NUCLEOTIDE SEQUENCE [LARGE SCALE GENOMIC DNA]</scope>
</reference>
<feature type="domain" description="Cadherin" evidence="12">
    <location>
        <begin position="778"/>
        <end position="886"/>
    </location>
</feature>
<keyword evidence="7" id="KW-0325">Glycoprotein</keyword>
<dbReference type="WBParaSite" id="TREG1_83490.1">
    <property type="protein sequence ID" value="TREG1_83490.1"/>
    <property type="gene ID" value="TREG1_83490"/>
</dbReference>
<accession>A0AA85KFL9</accession>
<organism evidence="13 14">
    <name type="scientific">Trichobilharzia regenti</name>
    <name type="common">Nasal bird schistosome</name>
    <dbReference type="NCBI Taxonomy" id="157069"/>
    <lineage>
        <taxon>Eukaryota</taxon>
        <taxon>Metazoa</taxon>
        <taxon>Spiralia</taxon>
        <taxon>Lophotrochozoa</taxon>
        <taxon>Platyhelminthes</taxon>
        <taxon>Trematoda</taxon>
        <taxon>Digenea</taxon>
        <taxon>Strigeidida</taxon>
        <taxon>Schistosomatoidea</taxon>
        <taxon>Schistosomatidae</taxon>
        <taxon>Trichobilharzia</taxon>
    </lineage>
</organism>
<feature type="domain" description="Cadherin" evidence="12">
    <location>
        <begin position="379"/>
        <end position="483"/>
    </location>
</feature>
<evidence type="ECO:0000256" key="3">
    <source>
        <dbReference type="ARBA" id="ARBA00022737"/>
    </source>
</evidence>
<dbReference type="FunFam" id="2.60.40.60:FF:000020">
    <property type="entry name" value="Dachsous cadherin-related 1b"/>
    <property type="match status" value="1"/>
</dbReference>
<evidence type="ECO:0000256" key="8">
    <source>
        <dbReference type="PROSITE-ProRule" id="PRU00043"/>
    </source>
</evidence>
<evidence type="ECO:0000313" key="13">
    <source>
        <dbReference type="Proteomes" id="UP000050795"/>
    </source>
</evidence>
<feature type="compositionally biased region" description="Polar residues" evidence="9">
    <location>
        <begin position="947"/>
        <end position="966"/>
    </location>
</feature>
<dbReference type="Pfam" id="PF00028">
    <property type="entry name" value="Cadherin"/>
    <property type="match status" value="3"/>
</dbReference>
<feature type="domain" description="Cadherin" evidence="12">
    <location>
        <begin position="647"/>
        <end position="777"/>
    </location>
</feature>
<dbReference type="GO" id="GO:0005886">
    <property type="term" value="C:plasma membrane"/>
    <property type="evidence" value="ECO:0007669"/>
    <property type="project" value="InterPro"/>
</dbReference>
<evidence type="ECO:0000256" key="10">
    <source>
        <dbReference type="SAM" id="Phobius"/>
    </source>
</evidence>
<dbReference type="SMART" id="SM00112">
    <property type="entry name" value="CA"/>
    <property type="match status" value="6"/>
</dbReference>
<keyword evidence="13" id="KW-1185">Reference proteome</keyword>
<keyword evidence="6 10" id="KW-0472">Membrane</keyword>
<dbReference type="CDD" id="cd11304">
    <property type="entry name" value="Cadherin_repeat"/>
    <property type="match status" value="7"/>
</dbReference>
<dbReference type="GO" id="GO:0007156">
    <property type="term" value="P:homophilic cell adhesion via plasma membrane adhesion molecules"/>
    <property type="evidence" value="ECO:0007669"/>
    <property type="project" value="InterPro"/>
</dbReference>
<keyword evidence="2 10" id="KW-0812">Transmembrane</keyword>
<feature type="domain" description="Cadherin" evidence="12">
    <location>
        <begin position="519"/>
        <end position="646"/>
    </location>
</feature>
<feature type="signal peptide" evidence="11">
    <location>
        <begin position="1"/>
        <end position="27"/>
    </location>
</feature>
<dbReference type="InterPro" id="IPR020894">
    <property type="entry name" value="Cadherin_CS"/>
</dbReference>